<dbReference type="Gene3D" id="3.40.50.1820">
    <property type="entry name" value="alpha/beta hydrolase"/>
    <property type="match status" value="2"/>
</dbReference>
<dbReference type="GO" id="GO:0008474">
    <property type="term" value="F:palmitoyl-(protein) hydrolase activity"/>
    <property type="evidence" value="ECO:0007669"/>
    <property type="project" value="TreeGrafter"/>
</dbReference>
<evidence type="ECO:0008006" key="4">
    <source>
        <dbReference type="Google" id="ProtNLM"/>
    </source>
</evidence>
<dbReference type="RefSeq" id="XP_064853281.1">
    <property type="nucleotide sequence ID" value="XM_064997209.1"/>
</dbReference>
<dbReference type="InterPro" id="IPR029058">
    <property type="entry name" value="AB_hydrolase_fold"/>
</dbReference>
<dbReference type="SUPFAM" id="SSF53474">
    <property type="entry name" value="alpha/beta-Hydrolases"/>
    <property type="match status" value="1"/>
</dbReference>
<proteinExistence type="predicted"/>
<comment type="caution">
    <text evidence="2">The sequence shown here is derived from an EMBL/GenBank/DDBJ whole genome shotgun (WGS) entry which is preliminary data.</text>
</comment>
<keyword evidence="3" id="KW-1185">Reference proteome</keyword>
<dbReference type="AlphaFoldDB" id="A0AAV5QP01"/>
<dbReference type="Proteomes" id="UP001360560">
    <property type="component" value="Unassembled WGS sequence"/>
</dbReference>
<keyword evidence="1" id="KW-0472">Membrane</keyword>
<dbReference type="GO" id="GO:0016020">
    <property type="term" value="C:membrane"/>
    <property type="evidence" value="ECO:0007669"/>
    <property type="project" value="TreeGrafter"/>
</dbReference>
<gene>
    <name evidence="2" type="ORF">DASC09_036100</name>
</gene>
<dbReference type="GeneID" id="90074260"/>
<name>A0AAV5QP01_9ASCO</name>
<organism evidence="2 3">
    <name type="scientific">Saccharomycopsis crataegensis</name>
    <dbReference type="NCBI Taxonomy" id="43959"/>
    <lineage>
        <taxon>Eukaryota</taxon>
        <taxon>Fungi</taxon>
        <taxon>Dikarya</taxon>
        <taxon>Ascomycota</taxon>
        <taxon>Saccharomycotina</taxon>
        <taxon>Saccharomycetes</taxon>
        <taxon>Saccharomycopsidaceae</taxon>
        <taxon>Saccharomycopsis</taxon>
    </lineage>
</organism>
<dbReference type="PANTHER" id="PTHR12277">
    <property type="entry name" value="ALPHA/BETA HYDROLASE DOMAIN-CONTAINING PROTEIN"/>
    <property type="match status" value="1"/>
</dbReference>
<evidence type="ECO:0000313" key="2">
    <source>
        <dbReference type="EMBL" id="GMM36285.1"/>
    </source>
</evidence>
<sequence>MTDGDAVVTTIYSFIPKPLFNFLNYPIIGKLINYTKIIVGISLSIATLGLVALYKCQNWLVYPSGLNEGRTFYDTPDSYGMKYQSVKITTSDGEVLDCFALKHNPYDKDYTNKTVLLLGPNAGNISHYLPIVEFFHKYYRYNVFVYSYRGYGKSTGSPSETGLKNDARAVLEYLANDKQYYKSSIILYGRSLGGAVAIYITSLTSKYWNNQQEEPMDDCGLRSRKNAQVRPDTPKFYPRISCVILENTFLCLEKVIPYIFPVLKNFSKLCTQKWRSEKEILNSDPKIPFLFLSGLKDEIVPPYHMQQLYELSPSDNKFLKTFKKGYHNNTCNQADYWQILHSFIQKNVDPKELD</sequence>
<accession>A0AAV5QP01</accession>
<keyword evidence="1" id="KW-1133">Transmembrane helix</keyword>
<evidence type="ECO:0000256" key="1">
    <source>
        <dbReference type="SAM" id="Phobius"/>
    </source>
</evidence>
<protein>
    <recommendedName>
        <fullName evidence="4">Serine aminopeptidase S33 domain-containing protein</fullName>
    </recommendedName>
</protein>
<keyword evidence="1" id="KW-0812">Transmembrane</keyword>
<feature type="transmembrane region" description="Helical" evidence="1">
    <location>
        <begin position="37"/>
        <end position="54"/>
    </location>
</feature>
<reference evidence="2 3" key="1">
    <citation type="journal article" date="2023" name="Elife">
        <title>Identification of key yeast species and microbe-microbe interactions impacting larval growth of Drosophila in the wild.</title>
        <authorList>
            <person name="Mure A."/>
            <person name="Sugiura Y."/>
            <person name="Maeda R."/>
            <person name="Honda K."/>
            <person name="Sakurai N."/>
            <person name="Takahashi Y."/>
            <person name="Watada M."/>
            <person name="Katoh T."/>
            <person name="Gotoh A."/>
            <person name="Gotoh Y."/>
            <person name="Taniguchi I."/>
            <person name="Nakamura K."/>
            <person name="Hayashi T."/>
            <person name="Katayama T."/>
            <person name="Uemura T."/>
            <person name="Hattori Y."/>
        </authorList>
    </citation>
    <scope>NUCLEOTIDE SEQUENCE [LARGE SCALE GENOMIC DNA]</scope>
    <source>
        <strain evidence="2 3">SC-9</strain>
    </source>
</reference>
<evidence type="ECO:0000313" key="3">
    <source>
        <dbReference type="Proteomes" id="UP001360560"/>
    </source>
</evidence>
<dbReference type="PANTHER" id="PTHR12277:SF81">
    <property type="entry name" value="PROTEIN ABHD13"/>
    <property type="match status" value="1"/>
</dbReference>
<dbReference type="EMBL" id="BTFZ01000011">
    <property type="protein sequence ID" value="GMM36285.1"/>
    <property type="molecule type" value="Genomic_DNA"/>
</dbReference>